<dbReference type="PANTHER" id="PTHR35218:SF9">
    <property type="entry name" value="ENDONUCLEASE_EXONUCLEASE_PHOSPHATASE DOMAIN-CONTAINING PROTEIN"/>
    <property type="match status" value="1"/>
</dbReference>
<evidence type="ECO:0000313" key="3">
    <source>
        <dbReference type="Proteomes" id="UP000233551"/>
    </source>
</evidence>
<dbReference type="PANTHER" id="PTHR35218">
    <property type="entry name" value="RNASE H DOMAIN-CONTAINING PROTEIN"/>
    <property type="match status" value="1"/>
</dbReference>
<dbReference type="Gene3D" id="3.60.10.10">
    <property type="entry name" value="Endonuclease/exonuclease/phosphatase"/>
    <property type="match status" value="1"/>
</dbReference>
<organism evidence="2 3">
    <name type="scientific">Punica granatum</name>
    <name type="common">Pomegranate</name>
    <dbReference type="NCBI Taxonomy" id="22663"/>
    <lineage>
        <taxon>Eukaryota</taxon>
        <taxon>Viridiplantae</taxon>
        <taxon>Streptophyta</taxon>
        <taxon>Embryophyta</taxon>
        <taxon>Tracheophyta</taxon>
        <taxon>Spermatophyta</taxon>
        <taxon>Magnoliopsida</taxon>
        <taxon>eudicotyledons</taxon>
        <taxon>Gunneridae</taxon>
        <taxon>Pentapetalae</taxon>
        <taxon>rosids</taxon>
        <taxon>malvids</taxon>
        <taxon>Myrtales</taxon>
        <taxon>Lythraceae</taxon>
        <taxon>Punica</taxon>
    </lineage>
</organism>
<evidence type="ECO:0000259" key="1">
    <source>
        <dbReference type="Pfam" id="PF03372"/>
    </source>
</evidence>
<dbReference type="Proteomes" id="UP000233551">
    <property type="component" value="Unassembled WGS sequence"/>
</dbReference>
<keyword evidence="3" id="KW-1185">Reference proteome</keyword>
<feature type="domain" description="Endonuclease/exonuclease/phosphatase" evidence="1">
    <location>
        <begin position="7"/>
        <end position="144"/>
    </location>
</feature>
<proteinExistence type="predicted"/>
<dbReference type="GO" id="GO:0003824">
    <property type="term" value="F:catalytic activity"/>
    <property type="evidence" value="ECO:0007669"/>
    <property type="project" value="InterPro"/>
</dbReference>
<dbReference type="InterPro" id="IPR005135">
    <property type="entry name" value="Endo/exonuclease/phosphatase"/>
</dbReference>
<dbReference type="EMBL" id="PGOL01002773">
    <property type="protein sequence ID" value="PKI45167.1"/>
    <property type="molecule type" value="Genomic_DNA"/>
</dbReference>
<dbReference type="SUPFAM" id="SSF56219">
    <property type="entry name" value="DNase I-like"/>
    <property type="match status" value="1"/>
</dbReference>
<dbReference type="AlphaFoldDB" id="A0A2I0IMD8"/>
<protein>
    <recommendedName>
        <fullName evidence="1">Endonuclease/exonuclease/phosphatase domain-containing protein</fullName>
    </recommendedName>
</protein>
<comment type="caution">
    <text evidence="2">The sequence shown here is derived from an EMBL/GenBank/DDBJ whole genome shotgun (WGS) entry which is preliminary data.</text>
</comment>
<accession>A0A2I0IMD8</accession>
<reference evidence="2 3" key="1">
    <citation type="submission" date="2017-11" db="EMBL/GenBank/DDBJ databases">
        <title>De-novo sequencing of pomegranate (Punica granatum L.) genome.</title>
        <authorList>
            <person name="Akparov Z."/>
            <person name="Amiraslanov A."/>
            <person name="Hajiyeva S."/>
            <person name="Abbasov M."/>
            <person name="Kaur K."/>
            <person name="Hamwieh A."/>
            <person name="Solovyev V."/>
            <person name="Salamov A."/>
            <person name="Braich B."/>
            <person name="Kosarev P."/>
            <person name="Mahmoud A."/>
            <person name="Hajiyev E."/>
            <person name="Babayeva S."/>
            <person name="Izzatullayeva V."/>
            <person name="Mammadov A."/>
            <person name="Mammadov A."/>
            <person name="Sharifova S."/>
            <person name="Ojaghi J."/>
            <person name="Eynullazada K."/>
            <person name="Bayramov B."/>
            <person name="Abdulazimova A."/>
            <person name="Shahmuradov I."/>
        </authorList>
    </citation>
    <scope>NUCLEOTIDE SEQUENCE [LARGE SCALE GENOMIC DNA]</scope>
    <source>
        <strain evidence="3">cv. AG2017</strain>
        <tissue evidence="2">Leaf</tissue>
    </source>
</reference>
<dbReference type="InterPro" id="IPR036691">
    <property type="entry name" value="Endo/exonu/phosph_ase_sf"/>
</dbReference>
<gene>
    <name evidence="2" type="ORF">CRG98_034440</name>
</gene>
<sequence length="163" mass="18305">MAGDPTVRALRLLRNKYQPSMIFISETKIDSERCKKLGRRYKLDGIFSVDSSNSAGGLCLLWNTELKVQILQHSPHYIHALIDHAILPASWCITCVYGPPYAHLKHNFWYDLANLAVGINCPRMLIGDFNEICSSNDKSGGKPFASSSRPYLDDFMSLSGCMF</sequence>
<name>A0A2I0IMD8_PUNGR</name>
<dbReference type="Pfam" id="PF03372">
    <property type="entry name" value="Exo_endo_phos"/>
    <property type="match status" value="1"/>
</dbReference>
<evidence type="ECO:0000313" key="2">
    <source>
        <dbReference type="EMBL" id="PKI45167.1"/>
    </source>
</evidence>